<evidence type="ECO:0000256" key="11">
    <source>
        <dbReference type="HAMAP-Rule" id="MF_00747"/>
    </source>
</evidence>
<organism evidence="14 15">
    <name type="scientific">Stenotrophomonas nitritireducens</name>
    <dbReference type="NCBI Taxonomy" id="83617"/>
    <lineage>
        <taxon>Bacteria</taxon>
        <taxon>Pseudomonadati</taxon>
        <taxon>Pseudomonadota</taxon>
        <taxon>Gammaproteobacteria</taxon>
        <taxon>Lysobacterales</taxon>
        <taxon>Lysobacteraceae</taxon>
        <taxon>Stenotrophomonas</taxon>
    </lineage>
</organism>
<keyword evidence="1 11" id="KW-0329">Glyoxylate bypass</keyword>
<gene>
    <name evidence="11" type="primary">aceK</name>
    <name evidence="14" type="ORF">ABB22_04595</name>
</gene>
<evidence type="ECO:0000313" key="15">
    <source>
        <dbReference type="Proteomes" id="UP000050902"/>
    </source>
</evidence>
<sequence>MPMPATESTHAIAACIRDGFEDYHARFSAITRRARLRFEQRDWAAARIDAVERIALYDRCIGECMARLQAIAGSTPARGSWMQVRVAFAVLVEGLIDGELYKTFYNTLTRRLFATHGVDDAIEFMAIDIEPSDAITHPVARHVYTVSEARPADAFERMLADYRFDVPYRHRLRCAAAIAVRLQDDLAHWGPDPVRAIELLETVFYRERRAYLVGRVFGEHRFSPCVIALVNDGEGLRAEAVLSRRRDVAHLFGVSRSYFQADLPTVADAVVFLRSLLPGKPVDEIYTVLGRAKQGKTERYRTFFRHFQQHANERLVQAEGTPGMVMAVFTLPSYPLVFKLIRDRFAWPKTMSRQDVEDRYALVFNLDRIGRLLDAQPYRHLRFPLARFAPELRDELLDSCARSVRVEGDDLVISLCYVQRRFRPLNLYLREQAAEAARAAALDYAQAIADMARNDIFPGDMLLKNFGVSRHGRAVFYDYDELCRVGDCNFRDWPQPRNAEEAMAAEPWFHIAPNDVFPERFPLFMGLPHPLMEAVREAHGELFDPQWWRGLQAAFARGEFPDNPPYPRGLRLA</sequence>
<feature type="domain" description="Isocitrate dehydrogenase kinase/phosphatase (AceK) kinase" evidence="12">
    <location>
        <begin position="313"/>
        <end position="567"/>
    </location>
</feature>
<dbReference type="Proteomes" id="UP000050902">
    <property type="component" value="Unassembled WGS sequence"/>
</dbReference>
<evidence type="ECO:0000256" key="3">
    <source>
        <dbReference type="ARBA" id="ARBA00022527"/>
    </source>
</evidence>
<keyword evidence="8 11" id="KW-0378">Hydrolase</keyword>
<evidence type="ECO:0000256" key="8">
    <source>
        <dbReference type="ARBA" id="ARBA00022801"/>
    </source>
</evidence>
<dbReference type="InterPro" id="IPR046855">
    <property type="entry name" value="AceK_kinase"/>
</dbReference>
<dbReference type="PIRSF" id="PIRSF000719">
    <property type="entry name" value="AceK"/>
    <property type="match status" value="1"/>
</dbReference>
<evidence type="ECO:0000256" key="5">
    <source>
        <dbReference type="ARBA" id="ARBA00022679"/>
    </source>
</evidence>
<evidence type="ECO:0000313" key="14">
    <source>
        <dbReference type="EMBL" id="KRG59380.1"/>
    </source>
</evidence>
<comment type="function">
    <text evidence="11">Bifunctional enzyme which can phosphorylate or dephosphorylate isocitrate dehydrogenase (IDH) on a specific serine residue. This is a regulatory mechanism which enables bacteria to bypass the Krebs cycle via the glyoxylate shunt in response to the source of carbon. When bacteria are grown on glucose, IDH is fully active and unphosphorylated, but when grown on acetate or ethanol, the activity of IDH declines drastically concomitant with its phosphorylation.</text>
</comment>
<dbReference type="PANTHER" id="PTHR39559:SF1">
    <property type="entry name" value="ISOCITRATE DEHYDROGENASE KINASE_PHOSPHATASE"/>
    <property type="match status" value="1"/>
</dbReference>
<protein>
    <recommendedName>
        <fullName evidence="11">Isocitrate dehydrogenase kinase/phosphatase</fullName>
        <shortName evidence="11">IDH kinase/phosphatase</shortName>
        <shortName evidence="11">IDHK/P</shortName>
        <ecNumber evidence="11">2.7.11.5</ecNumber>
        <ecNumber evidence="11">3.1.3.-</ecNumber>
    </recommendedName>
</protein>
<keyword evidence="5 11" id="KW-0808">Transferase</keyword>
<evidence type="ECO:0000256" key="9">
    <source>
        <dbReference type="ARBA" id="ARBA00022840"/>
    </source>
</evidence>
<dbReference type="NCBIfam" id="NF002804">
    <property type="entry name" value="PRK02946.1"/>
    <property type="match status" value="1"/>
</dbReference>
<feature type="binding site" evidence="11">
    <location>
        <begin position="318"/>
        <end position="324"/>
    </location>
    <ligand>
        <name>ATP</name>
        <dbReference type="ChEBI" id="CHEBI:30616"/>
    </ligand>
</feature>
<keyword evidence="7 11" id="KW-0418">Kinase</keyword>
<comment type="similarity">
    <text evidence="11">Belongs to the AceK family.</text>
</comment>
<dbReference type="Pfam" id="PF20423">
    <property type="entry name" value="AceK_regulatory"/>
    <property type="match status" value="1"/>
</dbReference>
<comment type="catalytic activity">
    <reaction evidence="11">
        <text>L-seryl-[isocitrate dehydrogenase] + ATP = O-phospho-L-seryl-[isocitrate dehydrogenase] + ADP + H(+)</text>
        <dbReference type="Rhea" id="RHEA:43540"/>
        <dbReference type="Rhea" id="RHEA-COMP:10605"/>
        <dbReference type="Rhea" id="RHEA-COMP:10606"/>
        <dbReference type="ChEBI" id="CHEBI:15378"/>
        <dbReference type="ChEBI" id="CHEBI:29999"/>
        <dbReference type="ChEBI" id="CHEBI:30616"/>
        <dbReference type="ChEBI" id="CHEBI:83421"/>
        <dbReference type="ChEBI" id="CHEBI:456216"/>
        <dbReference type="EC" id="2.7.11.5"/>
    </reaction>
</comment>
<comment type="caution">
    <text evidence="14">The sequence shown here is derived from an EMBL/GenBank/DDBJ whole genome shotgun (WGS) entry which is preliminary data.</text>
</comment>
<feature type="binding site" evidence="11">
    <location>
        <position position="339"/>
    </location>
    <ligand>
        <name>ATP</name>
        <dbReference type="ChEBI" id="CHEBI:30616"/>
    </ligand>
</feature>
<keyword evidence="3 11" id="KW-0723">Serine/threonine-protein kinase</keyword>
<evidence type="ECO:0000256" key="10">
    <source>
        <dbReference type="ARBA" id="ARBA00022912"/>
    </source>
</evidence>
<accession>A0ABR5NN22</accession>
<reference evidence="14 15" key="1">
    <citation type="submission" date="2015-05" db="EMBL/GenBank/DDBJ databases">
        <title>Genome sequencing and analysis of members of genus Stenotrophomonas.</title>
        <authorList>
            <person name="Patil P.P."/>
            <person name="Midha S."/>
            <person name="Patil P.B."/>
        </authorList>
    </citation>
    <scope>NUCLEOTIDE SEQUENCE [LARGE SCALE GENOMIC DNA]</scope>
    <source>
        <strain evidence="14 15">DSM 12575</strain>
    </source>
</reference>
<dbReference type="EMBL" id="LDJG01000005">
    <property type="protein sequence ID" value="KRG59380.1"/>
    <property type="molecule type" value="Genomic_DNA"/>
</dbReference>
<evidence type="ECO:0000259" key="12">
    <source>
        <dbReference type="Pfam" id="PF06315"/>
    </source>
</evidence>
<feature type="domain" description="Isocitrate dehydrogenase kinase/phosphatase (AceK) regulatory" evidence="13">
    <location>
        <begin position="13"/>
        <end position="309"/>
    </location>
</feature>
<evidence type="ECO:0000256" key="4">
    <source>
        <dbReference type="ARBA" id="ARBA00022532"/>
    </source>
</evidence>
<comment type="subcellular location">
    <subcellularLocation>
        <location evidence="11">Cytoplasm</location>
    </subcellularLocation>
</comment>
<keyword evidence="15" id="KW-1185">Reference proteome</keyword>
<dbReference type="HAMAP" id="MF_00747">
    <property type="entry name" value="AceK"/>
    <property type="match status" value="1"/>
</dbReference>
<feature type="active site" evidence="11">
    <location>
        <position position="374"/>
    </location>
</feature>
<keyword evidence="2 11" id="KW-0963">Cytoplasm</keyword>
<dbReference type="EC" id="3.1.3.-" evidence="11"/>
<evidence type="ECO:0000256" key="6">
    <source>
        <dbReference type="ARBA" id="ARBA00022741"/>
    </source>
</evidence>
<keyword evidence="6 11" id="KW-0547">Nucleotide-binding</keyword>
<proteinExistence type="inferred from homology"/>
<dbReference type="InterPro" id="IPR046854">
    <property type="entry name" value="AceK_regulatory"/>
</dbReference>
<dbReference type="RefSeq" id="WP_055770825.1">
    <property type="nucleotide sequence ID" value="NZ_LDJG01000005.1"/>
</dbReference>
<evidence type="ECO:0000256" key="7">
    <source>
        <dbReference type="ARBA" id="ARBA00022777"/>
    </source>
</evidence>
<keyword evidence="4 11" id="KW-0816">Tricarboxylic acid cycle</keyword>
<name>A0ABR5NN22_9GAMM</name>
<dbReference type="Pfam" id="PF06315">
    <property type="entry name" value="AceK_kinase"/>
    <property type="match status" value="1"/>
</dbReference>
<keyword evidence="10 11" id="KW-0904">Protein phosphatase</keyword>
<evidence type="ECO:0000256" key="1">
    <source>
        <dbReference type="ARBA" id="ARBA00022435"/>
    </source>
</evidence>
<evidence type="ECO:0000259" key="13">
    <source>
        <dbReference type="Pfam" id="PF20423"/>
    </source>
</evidence>
<dbReference type="PANTHER" id="PTHR39559">
    <property type="match status" value="1"/>
</dbReference>
<evidence type="ECO:0000256" key="2">
    <source>
        <dbReference type="ARBA" id="ARBA00022490"/>
    </source>
</evidence>
<keyword evidence="9 11" id="KW-0067">ATP-binding</keyword>
<dbReference type="EC" id="2.7.11.5" evidence="11"/>
<dbReference type="InterPro" id="IPR010452">
    <property type="entry name" value="Isocitrate_DH_AceK"/>
</dbReference>